<evidence type="ECO:0000313" key="3">
    <source>
        <dbReference type="Proteomes" id="UP001426770"/>
    </source>
</evidence>
<evidence type="ECO:0000313" key="2">
    <source>
        <dbReference type="EMBL" id="GAA5517918.1"/>
    </source>
</evidence>
<keyword evidence="3" id="KW-1185">Reference proteome</keyword>
<protein>
    <recommendedName>
        <fullName evidence="4">Sodium-dependent bicarbonate transport family permease</fullName>
    </recommendedName>
</protein>
<feature type="transmembrane region" description="Helical" evidence="1">
    <location>
        <begin position="101"/>
        <end position="120"/>
    </location>
</feature>
<dbReference type="Proteomes" id="UP001426770">
    <property type="component" value="Unassembled WGS sequence"/>
</dbReference>
<dbReference type="PANTHER" id="PTHR40400:SF1">
    <property type="entry name" value="SLR1512 PROTEIN"/>
    <property type="match status" value="1"/>
</dbReference>
<dbReference type="Pfam" id="PF05982">
    <property type="entry name" value="Sbt_1"/>
    <property type="match status" value="1"/>
</dbReference>
<keyword evidence="1" id="KW-0472">Membrane</keyword>
<feature type="transmembrane region" description="Helical" evidence="1">
    <location>
        <begin position="260"/>
        <end position="282"/>
    </location>
</feature>
<evidence type="ECO:0008006" key="4">
    <source>
        <dbReference type="Google" id="ProtNLM"/>
    </source>
</evidence>
<feature type="transmembrane region" description="Helical" evidence="1">
    <location>
        <begin position="190"/>
        <end position="210"/>
    </location>
</feature>
<dbReference type="RefSeq" id="WP_345378213.1">
    <property type="nucleotide sequence ID" value="NZ_BAABRR010000001.1"/>
</dbReference>
<comment type="caution">
    <text evidence="2">The sequence shown here is derived from an EMBL/GenBank/DDBJ whole genome shotgun (WGS) entry which is preliminary data.</text>
</comment>
<keyword evidence="1" id="KW-0812">Transmembrane</keyword>
<dbReference type="InterPro" id="IPR010293">
    <property type="entry name" value="Sbt_1"/>
</dbReference>
<sequence length="319" mass="32325">MLESFVTNFFSAPVLAFALGILAAAIRSDLKVPEPVTQAISIYLLLAIGLKGGVALRGVPLVDVAAPAALAVLLGILVPAAAYGLLRLITRLNRDDRGSMAAHYGSTSLVTFTAALVFLADSGIEVPAYAATMLAILEVPGILVGIVLARRHLARTAGWGATFHEVLAGKSVVLLLGGLGIGAVLGEEGFAPISVVFADGFRGVLVLFLLALGTEVGQRLRTFHHAGPGIYAFALGFPPLVGLIGVAAGTLGGLGVGGSAILGVLVASASYIAAPAAVRIALPQANLSLALTASIGLTFPLNLTLGIPLLTWFAQTLGA</sequence>
<keyword evidence="1" id="KW-1133">Transmembrane helix</keyword>
<reference evidence="2 3" key="1">
    <citation type="submission" date="2024-02" db="EMBL/GenBank/DDBJ databases">
        <title>Lysinimicrobium sediminis NBRC 112286.</title>
        <authorList>
            <person name="Ichikawa N."/>
            <person name="Katano-Makiyama Y."/>
            <person name="Hidaka K."/>
        </authorList>
    </citation>
    <scope>NUCLEOTIDE SEQUENCE [LARGE SCALE GENOMIC DNA]</scope>
    <source>
        <strain evidence="2 3">NBRC 112286</strain>
    </source>
</reference>
<organism evidence="2 3">
    <name type="scientific">Demequina sediminis</name>
    <dbReference type="NCBI Taxonomy" id="1930058"/>
    <lineage>
        <taxon>Bacteria</taxon>
        <taxon>Bacillati</taxon>
        <taxon>Actinomycetota</taxon>
        <taxon>Actinomycetes</taxon>
        <taxon>Micrococcales</taxon>
        <taxon>Demequinaceae</taxon>
        <taxon>Demequina</taxon>
    </lineage>
</organism>
<evidence type="ECO:0000256" key="1">
    <source>
        <dbReference type="SAM" id="Phobius"/>
    </source>
</evidence>
<accession>A0ABP9WFY5</accession>
<dbReference type="PANTHER" id="PTHR40400">
    <property type="entry name" value="SLR1512 PROTEIN"/>
    <property type="match status" value="1"/>
</dbReference>
<feature type="transmembrane region" description="Helical" evidence="1">
    <location>
        <begin position="6"/>
        <end position="26"/>
    </location>
</feature>
<dbReference type="EMBL" id="BAABRR010000001">
    <property type="protein sequence ID" value="GAA5517918.1"/>
    <property type="molecule type" value="Genomic_DNA"/>
</dbReference>
<proteinExistence type="predicted"/>
<feature type="transmembrane region" description="Helical" evidence="1">
    <location>
        <begin position="161"/>
        <end position="184"/>
    </location>
</feature>
<gene>
    <name evidence="2" type="ORF">Lsed01_00335</name>
</gene>
<feature type="transmembrane region" description="Helical" evidence="1">
    <location>
        <begin position="230"/>
        <end position="254"/>
    </location>
</feature>
<feature type="transmembrane region" description="Helical" evidence="1">
    <location>
        <begin position="126"/>
        <end position="149"/>
    </location>
</feature>
<feature type="transmembrane region" description="Helical" evidence="1">
    <location>
        <begin position="289"/>
        <end position="314"/>
    </location>
</feature>
<feature type="transmembrane region" description="Helical" evidence="1">
    <location>
        <begin position="38"/>
        <end position="56"/>
    </location>
</feature>
<feature type="transmembrane region" description="Helical" evidence="1">
    <location>
        <begin position="68"/>
        <end position="89"/>
    </location>
</feature>
<name>A0ABP9WFY5_9MICO</name>